<dbReference type="PANTHER" id="PTHR47485">
    <property type="entry name" value="THYLAKOID LUMENAL 17.4 KDA PROTEIN, CHLOROPLASTIC"/>
    <property type="match status" value="1"/>
</dbReference>
<keyword evidence="4" id="KW-1185">Reference proteome</keyword>
<accession>A0A4Y7XDX4</accession>
<dbReference type="SUPFAM" id="SSF141571">
    <property type="entry name" value="Pentapeptide repeat-like"/>
    <property type="match status" value="1"/>
</dbReference>
<name>A0A4Y7XDX4_9GAMM</name>
<organism evidence="3 4">
    <name type="scientific">Alkanindiges illinoisensis</name>
    <dbReference type="NCBI Taxonomy" id="197183"/>
    <lineage>
        <taxon>Bacteria</taxon>
        <taxon>Pseudomonadati</taxon>
        <taxon>Pseudomonadota</taxon>
        <taxon>Gammaproteobacteria</taxon>
        <taxon>Moraxellales</taxon>
        <taxon>Moraxellaceae</taxon>
        <taxon>Alkanindiges</taxon>
    </lineage>
</organism>
<keyword evidence="1" id="KW-0677">Repeat</keyword>
<dbReference type="OrthoDB" id="7531606at2"/>
<sequence>MRNWLQDFWRNPVKRRWVIIINLIMLALSYGTFNLLDKQINPWVSLGLIILALFCEILVFAFYVPDQLKEICKDIKAFIAWSNRDAIYHHYHLKHEDKEYKGPDWEDEEFKKIIILKERVDAFIKASIAYQKVDFERWKKRNLGVNLDHQSQTAQRILKVAIATFISLVILFILYKWLKFDSDTISILIKDSRSPVLAALITTVITSPVIFIIWVFRDKNNRVQIENGRKDTNLKDFQKLSEWASGFHLPEIKQTTTTKTTNKTTKDIQENIEETTTSQEDFLVPEGSNSISRRLGAEALQASAIAQLEAFMFGKYGEQFMQPAFLLIHAIWESIITQQQARFYNEQEFKNSLPQFHKNPIIAALNRALIGANGNHLRLFLPQLIGLNLKGTGNMNFSFGELTLAGLTLDHIDLSFSYFSGTQLQGTKLRYADLSYANFNQSNFQKANFQNALLVQTKLNYSHLTYADLRNTNLTNTSFRSCNLQFADLEDSIMSNTNLTNSQLHNANLSGVAFEGTIFTGAKINRFTLFLDHEYEDQYWESDKVRETILLNGAIWDDDPEWLEGKIQNLELLKSLKKYGQKRNPDGTFTIN</sequence>
<protein>
    <submittedName>
        <fullName evidence="3">Pentapeptide repeat-containing protein</fullName>
    </submittedName>
</protein>
<evidence type="ECO:0000256" key="1">
    <source>
        <dbReference type="ARBA" id="ARBA00022737"/>
    </source>
</evidence>
<dbReference type="RefSeq" id="WP_134243805.1">
    <property type="nucleotide sequence ID" value="NZ_SNTY01000014.1"/>
</dbReference>
<keyword evidence="2" id="KW-0812">Transmembrane</keyword>
<dbReference type="Gene3D" id="2.160.20.80">
    <property type="entry name" value="E3 ubiquitin-protein ligase SopA"/>
    <property type="match status" value="1"/>
</dbReference>
<feature type="transmembrane region" description="Helical" evidence="2">
    <location>
        <begin position="195"/>
        <end position="216"/>
    </location>
</feature>
<evidence type="ECO:0000313" key="3">
    <source>
        <dbReference type="EMBL" id="TEU29360.1"/>
    </source>
</evidence>
<dbReference type="Pfam" id="PF00805">
    <property type="entry name" value="Pentapeptide"/>
    <property type="match status" value="2"/>
</dbReference>
<gene>
    <name evidence="3" type="ORF">E2B99_04695</name>
</gene>
<feature type="transmembrane region" description="Helical" evidence="2">
    <location>
        <begin position="17"/>
        <end position="36"/>
    </location>
</feature>
<keyword evidence="2" id="KW-0472">Membrane</keyword>
<feature type="transmembrane region" description="Helical" evidence="2">
    <location>
        <begin position="157"/>
        <end position="175"/>
    </location>
</feature>
<keyword evidence="2" id="KW-1133">Transmembrane helix</keyword>
<evidence type="ECO:0000313" key="4">
    <source>
        <dbReference type="Proteomes" id="UP000297834"/>
    </source>
</evidence>
<reference evidence="3 4" key="1">
    <citation type="submission" date="2019-03" db="EMBL/GenBank/DDBJ databases">
        <title>Alkanindiges illinoisensis: a potential pathogenic isolated from ascites of a gastric cancer patient with abdominal metastasis.</title>
        <authorList>
            <person name="Hu X."/>
            <person name="Yang B."/>
            <person name="Yan X."/>
            <person name="Lin L."/>
            <person name="Zhao H."/>
            <person name="Zhou F."/>
            <person name="Su B."/>
            <person name="Chen J."/>
            <person name="Rui Y."/>
            <person name="Wang Q."/>
            <person name="Zheng L."/>
        </authorList>
    </citation>
    <scope>NUCLEOTIDE SEQUENCE [LARGE SCALE GENOMIC DNA]</scope>
    <source>
        <strain evidence="3 4">NFYY 23406</strain>
    </source>
</reference>
<dbReference type="AlphaFoldDB" id="A0A4Y7XDX4"/>
<dbReference type="PANTHER" id="PTHR47485:SF1">
    <property type="entry name" value="THYLAKOID LUMENAL 17.4 KDA PROTEIN, CHLOROPLASTIC"/>
    <property type="match status" value="1"/>
</dbReference>
<dbReference type="EMBL" id="SNTY01000014">
    <property type="protein sequence ID" value="TEU29360.1"/>
    <property type="molecule type" value="Genomic_DNA"/>
</dbReference>
<feature type="transmembrane region" description="Helical" evidence="2">
    <location>
        <begin position="42"/>
        <end position="64"/>
    </location>
</feature>
<dbReference type="InterPro" id="IPR001646">
    <property type="entry name" value="5peptide_repeat"/>
</dbReference>
<comment type="caution">
    <text evidence="3">The sequence shown here is derived from an EMBL/GenBank/DDBJ whole genome shotgun (WGS) entry which is preliminary data.</text>
</comment>
<dbReference type="Proteomes" id="UP000297834">
    <property type="component" value="Unassembled WGS sequence"/>
</dbReference>
<evidence type="ECO:0000256" key="2">
    <source>
        <dbReference type="SAM" id="Phobius"/>
    </source>
</evidence>
<proteinExistence type="predicted"/>